<sequence length="193" mass="21315">MGFSIVKHRLVGDGVIRVDCVKNTQVIAGPDMIILHYTAGASVMSSARYLARPDVGASAHLVIGRAGEVVQLVPFNIVAWHAGRSRYAGRSGLNYCSLGIELDNLGQLRQEGGKFVAECGVVVSFEDVYVDESGREKTYWHKYTKVQERVLAEVCGVLTNCYPIDEIVGHSDVTERKVDPGPALRLPDWMRYY</sequence>
<evidence type="ECO:0000256" key="9">
    <source>
        <dbReference type="ARBA" id="ARBA00022833"/>
    </source>
</evidence>
<dbReference type="Proteomes" id="UP000646484">
    <property type="component" value="Unassembled WGS sequence"/>
</dbReference>
<evidence type="ECO:0000256" key="4">
    <source>
        <dbReference type="ARBA" id="ARBA00007553"/>
    </source>
</evidence>
<dbReference type="EMBL" id="JACOOH010000005">
    <property type="protein sequence ID" value="MBC5622083.1"/>
    <property type="molecule type" value="Genomic_DNA"/>
</dbReference>
<keyword evidence="15" id="KW-1185">Reference proteome</keyword>
<proteinExistence type="inferred from homology"/>
<evidence type="ECO:0000256" key="11">
    <source>
        <dbReference type="ARBA" id="ARBA00039257"/>
    </source>
</evidence>
<evidence type="ECO:0000256" key="7">
    <source>
        <dbReference type="ARBA" id="ARBA00022723"/>
    </source>
</evidence>
<dbReference type="RefSeq" id="WP_099293273.1">
    <property type="nucleotide sequence ID" value="NZ_JACOOH010000005.1"/>
</dbReference>
<evidence type="ECO:0000256" key="6">
    <source>
        <dbReference type="ARBA" id="ARBA00022490"/>
    </source>
</evidence>
<dbReference type="Pfam" id="PF01510">
    <property type="entry name" value="Amidase_2"/>
    <property type="match status" value="1"/>
</dbReference>
<evidence type="ECO:0000256" key="5">
    <source>
        <dbReference type="ARBA" id="ARBA00011901"/>
    </source>
</evidence>
<dbReference type="PANTHER" id="PTHR30417">
    <property type="entry name" value="N-ACETYLMURAMOYL-L-ALANINE AMIDASE AMID"/>
    <property type="match status" value="1"/>
</dbReference>
<keyword evidence="8" id="KW-0378">Hydrolase</keyword>
<protein>
    <recommendedName>
        <fullName evidence="11">1,6-anhydro-N-acetylmuramyl-L-alanine amidase AmpD</fullName>
        <ecNumber evidence="5">3.5.1.28</ecNumber>
    </recommendedName>
    <alternativeName>
        <fullName evidence="12">N-acetylmuramoyl-L-alanine amidase</fullName>
    </alternativeName>
</protein>
<dbReference type="Gene3D" id="3.40.80.10">
    <property type="entry name" value="Peptidoglycan recognition protein-like"/>
    <property type="match status" value="1"/>
</dbReference>
<evidence type="ECO:0000256" key="2">
    <source>
        <dbReference type="ARBA" id="ARBA00001947"/>
    </source>
</evidence>
<feature type="domain" description="N-acetylmuramoyl-L-alanine amidase" evidence="13">
    <location>
        <begin position="19"/>
        <end position="181"/>
    </location>
</feature>
<keyword evidence="9" id="KW-0862">Zinc</keyword>
<evidence type="ECO:0000256" key="1">
    <source>
        <dbReference type="ARBA" id="ARBA00001561"/>
    </source>
</evidence>
<evidence type="ECO:0000256" key="8">
    <source>
        <dbReference type="ARBA" id="ARBA00022801"/>
    </source>
</evidence>
<comment type="similarity">
    <text evidence="4">Belongs to the N-acetylmuramoyl-L-alanine amidase 2 family.</text>
</comment>
<dbReference type="InterPro" id="IPR051206">
    <property type="entry name" value="NAMLAA_amidase_2"/>
</dbReference>
<evidence type="ECO:0000256" key="3">
    <source>
        <dbReference type="ARBA" id="ARBA00004496"/>
    </source>
</evidence>
<accession>A0ABR7D2C2</accession>
<keyword evidence="6" id="KW-0963">Cytoplasm</keyword>
<comment type="caution">
    <text evidence="14">The sequence shown here is derived from an EMBL/GenBank/DDBJ whole genome shotgun (WGS) entry which is preliminary data.</text>
</comment>
<dbReference type="SUPFAM" id="SSF55846">
    <property type="entry name" value="N-acetylmuramoyl-L-alanine amidase-like"/>
    <property type="match status" value="1"/>
</dbReference>
<keyword evidence="10" id="KW-0961">Cell wall biogenesis/degradation</keyword>
<gene>
    <name evidence="14" type="ORF">H8S64_13320</name>
</gene>
<evidence type="ECO:0000256" key="12">
    <source>
        <dbReference type="ARBA" id="ARBA00042615"/>
    </source>
</evidence>
<organism evidence="14 15">
    <name type="scientific">Butyricimonas hominis</name>
    <dbReference type="NCBI Taxonomy" id="2763032"/>
    <lineage>
        <taxon>Bacteria</taxon>
        <taxon>Pseudomonadati</taxon>
        <taxon>Bacteroidota</taxon>
        <taxon>Bacteroidia</taxon>
        <taxon>Bacteroidales</taxon>
        <taxon>Odoribacteraceae</taxon>
        <taxon>Butyricimonas</taxon>
    </lineage>
</organism>
<dbReference type="EC" id="3.5.1.28" evidence="5"/>
<keyword evidence="7" id="KW-0479">Metal-binding</keyword>
<comment type="cofactor">
    <cofactor evidence="2">
        <name>Zn(2+)</name>
        <dbReference type="ChEBI" id="CHEBI:29105"/>
    </cofactor>
</comment>
<dbReference type="PANTHER" id="PTHR30417:SF4">
    <property type="entry name" value="1,6-ANHYDRO-N-ACETYLMURAMYL-L-ALANINE AMIDASE AMPD"/>
    <property type="match status" value="1"/>
</dbReference>
<comment type="subcellular location">
    <subcellularLocation>
        <location evidence="3">Cytoplasm</location>
    </subcellularLocation>
</comment>
<evidence type="ECO:0000313" key="15">
    <source>
        <dbReference type="Proteomes" id="UP000646484"/>
    </source>
</evidence>
<reference evidence="14 15" key="1">
    <citation type="submission" date="2020-08" db="EMBL/GenBank/DDBJ databases">
        <title>Genome public.</title>
        <authorList>
            <person name="Liu C."/>
            <person name="Sun Q."/>
        </authorList>
    </citation>
    <scope>NUCLEOTIDE SEQUENCE [LARGE SCALE GENOMIC DNA]</scope>
    <source>
        <strain evidence="14 15">NSJ-56</strain>
    </source>
</reference>
<dbReference type="InterPro" id="IPR036505">
    <property type="entry name" value="Amidase/PGRP_sf"/>
</dbReference>
<comment type="catalytic activity">
    <reaction evidence="1">
        <text>Hydrolyzes the link between N-acetylmuramoyl residues and L-amino acid residues in certain cell-wall glycopeptides.</text>
        <dbReference type="EC" id="3.5.1.28"/>
    </reaction>
</comment>
<dbReference type="InterPro" id="IPR002502">
    <property type="entry name" value="Amidase_domain"/>
</dbReference>
<dbReference type="SMART" id="SM00644">
    <property type="entry name" value="Ami_2"/>
    <property type="match status" value="1"/>
</dbReference>
<evidence type="ECO:0000256" key="10">
    <source>
        <dbReference type="ARBA" id="ARBA00023316"/>
    </source>
</evidence>
<evidence type="ECO:0000313" key="14">
    <source>
        <dbReference type="EMBL" id="MBC5622083.1"/>
    </source>
</evidence>
<dbReference type="CDD" id="cd06583">
    <property type="entry name" value="PGRP"/>
    <property type="match status" value="1"/>
</dbReference>
<evidence type="ECO:0000259" key="13">
    <source>
        <dbReference type="SMART" id="SM00644"/>
    </source>
</evidence>
<name>A0ABR7D2C2_9BACT</name>